<protein>
    <submittedName>
        <fullName evidence="3">Uncharacterized protein</fullName>
    </submittedName>
</protein>
<dbReference type="EMBL" id="CP046904">
    <property type="protein sequence ID" value="QGZ41206.1"/>
    <property type="molecule type" value="Genomic_DNA"/>
</dbReference>
<reference evidence="3 4" key="1">
    <citation type="journal article" date="2015" name="Stand. Genomic Sci.">
        <title>Genomic Encyclopedia of Bacterial and Archaeal Type Strains, Phase III: the genomes of soil and plant-associated and newly described type strains.</title>
        <authorList>
            <person name="Whitman W.B."/>
            <person name="Woyke T."/>
            <person name="Klenk H.P."/>
            <person name="Zhou Y."/>
            <person name="Lilburn T.G."/>
            <person name="Beck B.J."/>
            <person name="De Vos P."/>
            <person name="Vandamme P."/>
            <person name="Eisen J.A."/>
            <person name="Garrity G."/>
            <person name="Hugenholtz P."/>
            <person name="Kyrpides N.C."/>
        </authorList>
    </citation>
    <scope>NUCLEOTIDE SEQUENCE [LARGE SCALE GENOMIC DNA]</scope>
    <source>
        <strain evidence="3 4">CGMCC 1.10685</strain>
    </source>
</reference>
<evidence type="ECO:0000313" key="4">
    <source>
        <dbReference type="Proteomes" id="UP000315112"/>
    </source>
</evidence>
<name>A0A562Q350_9BURK</name>
<sequence length="284" mass="30047">MLYILSEAVNLARTGHIYLTSRNRKALCDVPPKLYDHWAQTAHHEFPGIPQDAFFYLRATDALLTFFECVRRSNRPCALPSKAADSVWHAWLSWSSESLDAFCERHYGQRIPHVEANAMAGGMELPMAMCLVTARTMDKLDLAGPKVPRLFATDRKLRMPGGYHYYVHKHRMVYALVNKYRRAGAATWVSPGTDPDFLLAAGLIAQDDYDRWLARCMASAGSNAAASRSHGDGGSCGGTAGLVGGDAGSDGGCGDSGGDSGCGDSGGGCGSSCGGGCGGGGGGD</sequence>
<accession>A0A562Q350</accession>
<evidence type="ECO:0000313" key="5">
    <source>
        <dbReference type="Proteomes" id="UP000437862"/>
    </source>
</evidence>
<dbReference type="Proteomes" id="UP000315112">
    <property type="component" value="Unassembled WGS sequence"/>
</dbReference>
<dbReference type="Proteomes" id="UP000437862">
    <property type="component" value="Chromosome"/>
</dbReference>
<evidence type="ECO:0000313" key="3">
    <source>
        <dbReference type="EMBL" id="TWI51139.1"/>
    </source>
</evidence>
<reference evidence="3" key="2">
    <citation type="submission" date="2019-07" db="EMBL/GenBank/DDBJ databases">
        <authorList>
            <person name="Whitman W."/>
            <person name="Huntemann M."/>
            <person name="Clum A."/>
            <person name="Pillay M."/>
            <person name="Palaniappan K."/>
            <person name="Varghese N."/>
            <person name="Mikhailova N."/>
            <person name="Stamatis D."/>
            <person name="Reddy T."/>
            <person name="Daum C."/>
            <person name="Shapiro N."/>
            <person name="Ivanova N."/>
            <person name="Kyrpides N."/>
            <person name="Woyke T."/>
        </authorList>
    </citation>
    <scope>NUCLEOTIDE SEQUENCE</scope>
    <source>
        <strain evidence="3">CGMCC 1.10685</strain>
    </source>
</reference>
<dbReference type="AlphaFoldDB" id="A0A562Q350"/>
<evidence type="ECO:0000256" key="1">
    <source>
        <dbReference type="SAM" id="MobiDB-lite"/>
    </source>
</evidence>
<gene>
    <name evidence="2" type="ORF">GO485_20520</name>
    <name evidence="3" type="ORF">IP92_00122</name>
</gene>
<organism evidence="3 4">
    <name type="scientific">Pseudoduganella flava</name>
    <dbReference type="NCBI Taxonomy" id="871742"/>
    <lineage>
        <taxon>Bacteria</taxon>
        <taxon>Pseudomonadati</taxon>
        <taxon>Pseudomonadota</taxon>
        <taxon>Betaproteobacteria</taxon>
        <taxon>Burkholderiales</taxon>
        <taxon>Oxalobacteraceae</taxon>
        <taxon>Telluria group</taxon>
        <taxon>Pseudoduganella</taxon>
    </lineage>
</organism>
<keyword evidence="5" id="KW-1185">Reference proteome</keyword>
<reference evidence="2 5" key="3">
    <citation type="submission" date="2019-12" db="EMBL/GenBank/DDBJ databases">
        <title>Draft Genome Sequences of Six Type Strains of the Genus Massilia.</title>
        <authorList>
            <person name="Miess H."/>
            <person name="Frediansyah A."/>
            <person name="Goeker M."/>
            <person name="Gross H."/>
        </authorList>
    </citation>
    <scope>NUCLEOTIDE SEQUENCE [LARGE SCALE GENOMIC DNA]</scope>
    <source>
        <strain evidence="2 5">DSM 26639</strain>
    </source>
</reference>
<dbReference type="RefSeq" id="WP_145872595.1">
    <property type="nucleotide sequence ID" value="NZ_CP046904.1"/>
</dbReference>
<dbReference type="OrthoDB" id="278697at2"/>
<dbReference type="EMBL" id="VLKW01000001">
    <property type="protein sequence ID" value="TWI51139.1"/>
    <property type="molecule type" value="Genomic_DNA"/>
</dbReference>
<feature type="region of interest" description="Disordered" evidence="1">
    <location>
        <begin position="264"/>
        <end position="284"/>
    </location>
</feature>
<proteinExistence type="predicted"/>
<evidence type="ECO:0000313" key="2">
    <source>
        <dbReference type="EMBL" id="QGZ41206.1"/>
    </source>
</evidence>